<protein>
    <submittedName>
        <fullName evidence="1">Uncharacterized protein</fullName>
    </submittedName>
</protein>
<evidence type="ECO:0000313" key="2">
    <source>
        <dbReference type="Proteomes" id="UP000594263"/>
    </source>
</evidence>
<sequence>MESMCRWGGTTNQPVLLNFNPFDLRRPIDWRLILVSNRLNCYQMADAEIPTVKNQVAPSSSNPPRCEIFHTYRRRRFRNAKSSQFSRQVPPPPFTICLCQFSPFSLCFSSLTLPPRIY</sequence>
<name>A0A7N0TZK7_KALFE</name>
<organism evidence="1 2">
    <name type="scientific">Kalanchoe fedtschenkoi</name>
    <name type="common">Lavender scallops</name>
    <name type="synonym">South American air plant</name>
    <dbReference type="NCBI Taxonomy" id="63787"/>
    <lineage>
        <taxon>Eukaryota</taxon>
        <taxon>Viridiplantae</taxon>
        <taxon>Streptophyta</taxon>
        <taxon>Embryophyta</taxon>
        <taxon>Tracheophyta</taxon>
        <taxon>Spermatophyta</taxon>
        <taxon>Magnoliopsida</taxon>
        <taxon>eudicotyledons</taxon>
        <taxon>Gunneridae</taxon>
        <taxon>Pentapetalae</taxon>
        <taxon>Saxifragales</taxon>
        <taxon>Crassulaceae</taxon>
        <taxon>Kalanchoe</taxon>
    </lineage>
</organism>
<dbReference type="EnsemblPlants" id="Kaladp0048s0780.1.v1.1">
    <property type="protein sequence ID" value="Kaladp0048s0780.1.v1.1.CDS.1"/>
    <property type="gene ID" value="Kaladp0048s0780.v1.1"/>
</dbReference>
<evidence type="ECO:0000313" key="1">
    <source>
        <dbReference type="EnsemblPlants" id="Kaladp0048s0780.1.v1.1.CDS.1"/>
    </source>
</evidence>
<keyword evidence="2" id="KW-1185">Reference proteome</keyword>
<dbReference type="Proteomes" id="UP000594263">
    <property type="component" value="Unplaced"/>
</dbReference>
<dbReference type="Gramene" id="Kaladp0048s0780.1.v1.1">
    <property type="protein sequence ID" value="Kaladp0048s0780.1.v1.1.CDS.1"/>
    <property type="gene ID" value="Kaladp0048s0780.v1.1"/>
</dbReference>
<proteinExistence type="predicted"/>
<reference evidence="1" key="1">
    <citation type="submission" date="2021-01" db="UniProtKB">
        <authorList>
            <consortium name="EnsemblPlants"/>
        </authorList>
    </citation>
    <scope>IDENTIFICATION</scope>
</reference>
<accession>A0A7N0TZK7</accession>
<dbReference type="AlphaFoldDB" id="A0A7N0TZK7"/>